<dbReference type="WBParaSite" id="HPBE_0001255501-mRNA-1">
    <property type="protein sequence ID" value="HPBE_0001255501-mRNA-1"/>
    <property type="gene ID" value="HPBE_0001255501"/>
</dbReference>
<keyword evidence="3" id="KW-1185">Reference proteome</keyword>
<reference evidence="4" key="2">
    <citation type="submission" date="2019-09" db="UniProtKB">
        <authorList>
            <consortium name="WormBaseParasite"/>
        </authorList>
    </citation>
    <scope>IDENTIFICATION</scope>
</reference>
<evidence type="ECO:0000313" key="4">
    <source>
        <dbReference type="WBParaSite" id="HPBE_0001255501-mRNA-1"/>
    </source>
</evidence>
<sequence>MPSMCLLLDVAAELAIVVHEEKNIGRIAREIASVDDQPTMSSGRRLPGGATQTNRNEIGPRPEFSLG</sequence>
<protein>
    <submittedName>
        <fullName evidence="4">Transposase</fullName>
    </submittedName>
</protein>
<dbReference type="AlphaFoldDB" id="A0A183FVZ5"/>
<accession>A0A3P8A8E1</accession>
<dbReference type="EMBL" id="UZAH01027546">
    <property type="protein sequence ID" value="VDO92644.1"/>
    <property type="molecule type" value="Genomic_DNA"/>
</dbReference>
<evidence type="ECO:0000313" key="2">
    <source>
        <dbReference type="EMBL" id="VDO92644.1"/>
    </source>
</evidence>
<name>A0A183FVZ5_HELPZ</name>
<feature type="region of interest" description="Disordered" evidence="1">
    <location>
        <begin position="33"/>
        <end position="67"/>
    </location>
</feature>
<gene>
    <name evidence="2" type="ORF">HPBE_LOCUS12556</name>
</gene>
<evidence type="ECO:0000256" key="1">
    <source>
        <dbReference type="SAM" id="MobiDB-lite"/>
    </source>
</evidence>
<proteinExistence type="predicted"/>
<reference evidence="2 3" key="1">
    <citation type="submission" date="2018-11" db="EMBL/GenBank/DDBJ databases">
        <authorList>
            <consortium name="Pathogen Informatics"/>
        </authorList>
    </citation>
    <scope>NUCLEOTIDE SEQUENCE [LARGE SCALE GENOMIC DNA]</scope>
</reference>
<organism evidence="3 4">
    <name type="scientific">Heligmosomoides polygyrus</name>
    <name type="common">Parasitic roundworm</name>
    <dbReference type="NCBI Taxonomy" id="6339"/>
    <lineage>
        <taxon>Eukaryota</taxon>
        <taxon>Metazoa</taxon>
        <taxon>Ecdysozoa</taxon>
        <taxon>Nematoda</taxon>
        <taxon>Chromadorea</taxon>
        <taxon>Rhabditida</taxon>
        <taxon>Rhabditina</taxon>
        <taxon>Rhabditomorpha</taxon>
        <taxon>Strongyloidea</taxon>
        <taxon>Heligmosomidae</taxon>
        <taxon>Heligmosomoides</taxon>
    </lineage>
</organism>
<evidence type="ECO:0000313" key="3">
    <source>
        <dbReference type="Proteomes" id="UP000050761"/>
    </source>
</evidence>
<accession>A0A183FVZ5</accession>
<dbReference type="Proteomes" id="UP000050761">
    <property type="component" value="Unassembled WGS sequence"/>
</dbReference>